<evidence type="ECO:0000259" key="12">
    <source>
        <dbReference type="PROSITE" id="PS50109"/>
    </source>
</evidence>
<keyword evidence="8" id="KW-0902">Two-component regulatory system</keyword>
<dbReference type="PROSITE" id="PS50109">
    <property type="entry name" value="HIS_KIN"/>
    <property type="match status" value="1"/>
</dbReference>
<dbReference type="CDD" id="cd17546">
    <property type="entry name" value="REC_hyHK_CKI1_RcsC-like"/>
    <property type="match status" value="1"/>
</dbReference>
<feature type="transmembrane region" description="Helical" evidence="11">
    <location>
        <begin position="67"/>
        <end position="89"/>
    </location>
</feature>
<evidence type="ECO:0000256" key="4">
    <source>
        <dbReference type="ARBA" id="ARBA00018672"/>
    </source>
</evidence>
<keyword evidence="5 10" id="KW-0597">Phosphoprotein</keyword>
<dbReference type="PRINTS" id="PR00344">
    <property type="entry name" value="BCTRLSENSOR"/>
</dbReference>
<feature type="domain" description="Response regulatory" evidence="13">
    <location>
        <begin position="474"/>
        <end position="595"/>
    </location>
</feature>
<feature type="modified residue" description="4-aspartylphosphate" evidence="10">
    <location>
        <position position="526"/>
    </location>
</feature>
<evidence type="ECO:0000256" key="6">
    <source>
        <dbReference type="ARBA" id="ARBA00022679"/>
    </source>
</evidence>
<dbReference type="InterPro" id="IPR003594">
    <property type="entry name" value="HATPase_dom"/>
</dbReference>
<comment type="caution">
    <text evidence="14">The sequence shown here is derived from an EMBL/GenBank/DDBJ whole genome shotgun (WGS) entry which is preliminary data.</text>
</comment>
<dbReference type="PANTHER" id="PTHR43047">
    <property type="entry name" value="TWO-COMPONENT HISTIDINE PROTEIN KINASE"/>
    <property type="match status" value="1"/>
</dbReference>
<dbReference type="RefSeq" id="WP_154580754.1">
    <property type="nucleotide sequence ID" value="NZ_VULP01000008.1"/>
</dbReference>
<evidence type="ECO:0000256" key="9">
    <source>
        <dbReference type="ARBA" id="ARBA00024867"/>
    </source>
</evidence>
<reference evidence="14 15" key="1">
    <citation type="submission" date="2019-08" db="EMBL/GenBank/DDBJ databases">
        <title>In-depth cultivation of the pig gut microbiome towards novel bacterial diversity and tailored functional studies.</title>
        <authorList>
            <person name="Wylensek D."/>
            <person name="Hitch T.C.A."/>
            <person name="Clavel T."/>
        </authorList>
    </citation>
    <scope>NUCLEOTIDE SEQUENCE [LARGE SCALE GENOMIC DNA]</scope>
    <source>
        <strain evidence="14 15">BSM-383-APC-4H</strain>
    </source>
</reference>
<evidence type="ECO:0000256" key="8">
    <source>
        <dbReference type="ARBA" id="ARBA00023012"/>
    </source>
</evidence>
<gene>
    <name evidence="14" type="ORF">FYJ25_05540</name>
</gene>
<comment type="function">
    <text evidence="9">May play the central regulatory role in sporulation. It may be an element of the effector pathway responsible for the activation of sporulation genes in response to nutritional stress. Spo0A may act in concert with spo0H (a sigma factor) to control the expression of some genes that are critical to the sporulation process.</text>
</comment>
<dbReference type="InterPro" id="IPR036890">
    <property type="entry name" value="HATPase_C_sf"/>
</dbReference>
<dbReference type="InterPro" id="IPR005467">
    <property type="entry name" value="His_kinase_dom"/>
</dbReference>
<dbReference type="SUPFAM" id="SSF55874">
    <property type="entry name" value="ATPase domain of HSP90 chaperone/DNA topoisomerase II/histidine kinase"/>
    <property type="match status" value="1"/>
</dbReference>
<evidence type="ECO:0000256" key="7">
    <source>
        <dbReference type="ARBA" id="ARBA00022777"/>
    </source>
</evidence>
<dbReference type="Proteomes" id="UP000433359">
    <property type="component" value="Unassembled WGS sequence"/>
</dbReference>
<sequence length="601" mass="68084">MEVFKINYIYTVFLMMLINNILVYVLSRTPGFGKAERWIFRLLLAVCVCDLSDAFGMLLKYIAGPAILYVLDAVFLISIAFISFFLFYYSENMYGSDVFKNRCSLFLLYIPIDLLVILLIISYWKREIYSFSVILILANVYNVVSIILSGWRLCTEKDLEKRKILWESIYYIVPFFIGSILQCFFDNLPWANAALTITILLMFIHNQERLLRKKTEDAEMAVRAKSEFLSRMSHDIRTPINGMMGMLDIAQSHLEDPEKIDLCFSKMRGAADQLLSITNDILDMSKLETGDIQLIEEPFDIASLVDSTLAVQRIIASEKGVKLEQHVDNEIIHPYVCGSPNYVRSILVNIISNAIKYTDAGGIITFSVKEVSCDEEDVHFEFIISDTGIGMSKEFAEHIFEPFAQEDAENRSSYRGTGLGMSIVKNLISKMKGSITLHTVKGEGTTFIITLPVKLDTVCIEKEDTEEVTIEGMRILLVEDNKLNLEVAQYILEDAGGKVSVAKNGLEALECFKQSSENYFDAVLMDVMMSVMDGLTATQEIRKLKRKDAKTVPIIAITANVFNEDVIAAKKAGMNEYIAKPLDFDKLIHTLAKNFSKKKEF</sequence>
<dbReference type="InterPro" id="IPR011006">
    <property type="entry name" value="CheY-like_superfamily"/>
</dbReference>
<dbReference type="Pfam" id="PF02518">
    <property type="entry name" value="HATPase_c"/>
    <property type="match status" value="1"/>
</dbReference>
<keyword evidence="11" id="KW-0812">Transmembrane</keyword>
<feature type="transmembrane region" description="Helical" evidence="11">
    <location>
        <begin position="105"/>
        <end position="124"/>
    </location>
</feature>
<dbReference type="Pfam" id="PF00072">
    <property type="entry name" value="Response_reg"/>
    <property type="match status" value="1"/>
</dbReference>
<evidence type="ECO:0000256" key="1">
    <source>
        <dbReference type="ARBA" id="ARBA00000085"/>
    </source>
</evidence>
<accession>A0A6N7YA24</accession>
<dbReference type="InterPro" id="IPR003661">
    <property type="entry name" value="HisK_dim/P_dom"/>
</dbReference>
<keyword evidence="11" id="KW-1133">Transmembrane helix</keyword>
<dbReference type="SMART" id="SM00388">
    <property type="entry name" value="HisKA"/>
    <property type="match status" value="1"/>
</dbReference>
<feature type="transmembrane region" description="Helical" evidence="11">
    <location>
        <begin position="130"/>
        <end position="152"/>
    </location>
</feature>
<dbReference type="PROSITE" id="PS50110">
    <property type="entry name" value="RESPONSE_REGULATORY"/>
    <property type="match status" value="1"/>
</dbReference>
<evidence type="ECO:0000256" key="10">
    <source>
        <dbReference type="PROSITE-ProRule" id="PRU00169"/>
    </source>
</evidence>
<dbReference type="Gene3D" id="3.40.50.2300">
    <property type="match status" value="1"/>
</dbReference>
<dbReference type="Gene3D" id="3.30.565.10">
    <property type="entry name" value="Histidine kinase-like ATPase, C-terminal domain"/>
    <property type="match status" value="1"/>
</dbReference>
<dbReference type="SUPFAM" id="SSF47384">
    <property type="entry name" value="Homodimeric domain of signal transducing histidine kinase"/>
    <property type="match status" value="1"/>
</dbReference>
<evidence type="ECO:0000256" key="3">
    <source>
        <dbReference type="ARBA" id="ARBA00012438"/>
    </source>
</evidence>
<evidence type="ECO:0000256" key="2">
    <source>
        <dbReference type="ARBA" id="ARBA00004370"/>
    </source>
</evidence>
<comment type="subcellular location">
    <subcellularLocation>
        <location evidence="2">Membrane</location>
    </subcellularLocation>
</comment>
<feature type="transmembrane region" description="Helical" evidence="11">
    <location>
        <begin position="164"/>
        <end position="181"/>
    </location>
</feature>
<comment type="catalytic activity">
    <reaction evidence="1">
        <text>ATP + protein L-histidine = ADP + protein N-phospho-L-histidine.</text>
        <dbReference type="EC" id="2.7.13.3"/>
    </reaction>
</comment>
<keyword evidence="6" id="KW-0808">Transferase</keyword>
<feature type="transmembrane region" description="Helical" evidence="11">
    <location>
        <begin position="38"/>
        <end position="61"/>
    </location>
</feature>
<dbReference type="EC" id="2.7.13.3" evidence="3"/>
<evidence type="ECO:0000256" key="11">
    <source>
        <dbReference type="SAM" id="Phobius"/>
    </source>
</evidence>
<dbReference type="Pfam" id="PF00512">
    <property type="entry name" value="HisKA"/>
    <property type="match status" value="1"/>
</dbReference>
<dbReference type="GO" id="GO:0016020">
    <property type="term" value="C:membrane"/>
    <property type="evidence" value="ECO:0007669"/>
    <property type="project" value="UniProtKB-SubCell"/>
</dbReference>
<name>A0A6N7YA24_9FIRM</name>
<dbReference type="GO" id="GO:0000155">
    <property type="term" value="F:phosphorelay sensor kinase activity"/>
    <property type="evidence" value="ECO:0007669"/>
    <property type="project" value="InterPro"/>
</dbReference>
<dbReference type="InterPro" id="IPR001789">
    <property type="entry name" value="Sig_transdc_resp-reg_receiver"/>
</dbReference>
<evidence type="ECO:0000259" key="13">
    <source>
        <dbReference type="PROSITE" id="PS50110"/>
    </source>
</evidence>
<feature type="domain" description="Histidine kinase" evidence="12">
    <location>
        <begin position="231"/>
        <end position="455"/>
    </location>
</feature>
<evidence type="ECO:0000313" key="14">
    <source>
        <dbReference type="EMBL" id="MSU81837.1"/>
    </source>
</evidence>
<dbReference type="SMART" id="SM00387">
    <property type="entry name" value="HATPase_c"/>
    <property type="match status" value="1"/>
</dbReference>
<dbReference type="InterPro" id="IPR036097">
    <property type="entry name" value="HisK_dim/P_sf"/>
</dbReference>
<evidence type="ECO:0000256" key="5">
    <source>
        <dbReference type="ARBA" id="ARBA00022553"/>
    </source>
</evidence>
<keyword evidence="7" id="KW-0418">Kinase</keyword>
<proteinExistence type="predicted"/>
<dbReference type="EMBL" id="VULP01000008">
    <property type="protein sequence ID" value="MSU81837.1"/>
    <property type="molecule type" value="Genomic_DNA"/>
</dbReference>
<organism evidence="14 15">
    <name type="scientific">Anaerobutyricum soehngenii</name>
    <dbReference type="NCBI Taxonomy" id="105843"/>
    <lineage>
        <taxon>Bacteria</taxon>
        <taxon>Bacillati</taxon>
        <taxon>Bacillota</taxon>
        <taxon>Clostridia</taxon>
        <taxon>Lachnospirales</taxon>
        <taxon>Lachnospiraceae</taxon>
        <taxon>Anaerobutyricum</taxon>
    </lineage>
</organism>
<dbReference type="FunFam" id="3.30.565.10:FF:000006">
    <property type="entry name" value="Sensor histidine kinase WalK"/>
    <property type="match status" value="1"/>
</dbReference>
<dbReference type="InterPro" id="IPR004358">
    <property type="entry name" value="Sig_transdc_His_kin-like_C"/>
</dbReference>
<keyword evidence="11" id="KW-0472">Membrane</keyword>
<protein>
    <recommendedName>
        <fullName evidence="4">Stage 0 sporulation protein A homolog</fullName>
        <ecNumber evidence="3">2.7.13.3</ecNumber>
    </recommendedName>
</protein>
<dbReference type="SUPFAM" id="SSF52172">
    <property type="entry name" value="CheY-like"/>
    <property type="match status" value="1"/>
</dbReference>
<dbReference type="SMART" id="SM00448">
    <property type="entry name" value="REC"/>
    <property type="match status" value="1"/>
</dbReference>
<dbReference type="AlphaFoldDB" id="A0A6N7YA24"/>
<dbReference type="CDD" id="cd00082">
    <property type="entry name" value="HisKA"/>
    <property type="match status" value="1"/>
</dbReference>
<evidence type="ECO:0000313" key="15">
    <source>
        <dbReference type="Proteomes" id="UP000433359"/>
    </source>
</evidence>
<dbReference type="Gene3D" id="1.10.287.130">
    <property type="match status" value="1"/>
</dbReference>
<feature type="transmembrane region" description="Helical" evidence="11">
    <location>
        <begin position="6"/>
        <end position="26"/>
    </location>
</feature>